<proteinExistence type="predicted"/>
<evidence type="ECO:0000313" key="2">
    <source>
        <dbReference type="EMBL" id="ERF73579.1"/>
    </source>
</evidence>
<accession>U1HW19</accession>
<dbReference type="RefSeq" id="XP_007800781.1">
    <property type="nucleotide sequence ID" value="XM_007802590.1"/>
</dbReference>
<organism evidence="2 3">
    <name type="scientific">Endocarpon pusillum (strain Z07020 / HMAS-L-300199)</name>
    <name type="common">Lichen-forming fungus</name>
    <dbReference type="NCBI Taxonomy" id="1263415"/>
    <lineage>
        <taxon>Eukaryota</taxon>
        <taxon>Fungi</taxon>
        <taxon>Dikarya</taxon>
        <taxon>Ascomycota</taxon>
        <taxon>Pezizomycotina</taxon>
        <taxon>Eurotiomycetes</taxon>
        <taxon>Chaetothyriomycetidae</taxon>
        <taxon>Verrucariales</taxon>
        <taxon>Verrucariaceae</taxon>
        <taxon>Endocarpon</taxon>
    </lineage>
</organism>
<dbReference type="OrthoDB" id="3692311at2759"/>
<feature type="transmembrane region" description="Helical" evidence="1">
    <location>
        <begin position="62"/>
        <end position="89"/>
    </location>
</feature>
<sequence>MAHSVSDNVSLQPLTSRTSFSATCEGNKRTYSSSSPDVVSSQPVGQPCRLAHSKFWRNPLSFGTIVFIGDVLLTLCPCLFLVLAFRALAVDNQPLTSPQGQLVERAAEFGPTLYPIIFAAVCGRLMRTYALWRAEKGEELGILEQLNGSQNLLAAFERAILIPGLGLLSTGIVLLWLLSPIGGQSSLRVLSKGTSTTTGEATLYYFNNTSEEGSVAFQGASAYEDYKGGVSAVFQAALTSLERVKGSDIWGNVKIPVLQYMAHHQHADDGWLEFDEDNYKEPYSALTGLVISGLKDDTDSRFTIESSYFNLTCTGPILFNNSISMEFSGFTEYGAPFIYRENNASLLFQPIPGYANHDIANTYMIDTNYNHSQRTDSETRYNYIYASTNAIIGEYTRAIAAYNCTVGVTYVENDLQCVGRSCRVQRLRPSRRAVPNYSGWPWPVQSVAEDQLLLDWMNTATSIHGGSARTSAIDFYISGSKNPFDNMQPISYHNITGEQMGRRLQSLVNTGWQLSYQGSATVRAPSENLTALDVSIPPFGINSTYYRDGVGYPVATTTAITTSTTGIYVAGRAWVSVTIIVSFVLLFCSIAGMVFKYVYHSPDILGFVSSMTRDNPNFEQIPGSDKMDGLQRARAMKHVRVQIVDVAPWDGGYIVLRSVGRRTATKTP</sequence>
<dbReference type="EMBL" id="KE720942">
    <property type="protein sequence ID" value="ERF73579.1"/>
    <property type="molecule type" value="Genomic_DNA"/>
</dbReference>
<dbReference type="GeneID" id="19242395"/>
<dbReference type="AlphaFoldDB" id="U1HW19"/>
<protein>
    <submittedName>
        <fullName evidence="2">Uncharacterized protein</fullName>
    </submittedName>
</protein>
<dbReference type="eggNOG" id="ENOG502RZ6R">
    <property type="taxonomic scope" value="Eukaryota"/>
</dbReference>
<gene>
    <name evidence="2" type="ORF">EPUS_07513</name>
</gene>
<name>U1HW19_ENDPU</name>
<evidence type="ECO:0000313" key="3">
    <source>
        <dbReference type="Proteomes" id="UP000019373"/>
    </source>
</evidence>
<keyword evidence="1" id="KW-0812">Transmembrane</keyword>
<keyword evidence="3" id="KW-1185">Reference proteome</keyword>
<dbReference type="OMA" id="LTERWMN"/>
<keyword evidence="1" id="KW-0472">Membrane</keyword>
<feature type="transmembrane region" description="Helical" evidence="1">
    <location>
        <begin position="573"/>
        <end position="595"/>
    </location>
</feature>
<keyword evidence="1" id="KW-1133">Transmembrane helix</keyword>
<evidence type="ECO:0000256" key="1">
    <source>
        <dbReference type="SAM" id="Phobius"/>
    </source>
</evidence>
<dbReference type="Proteomes" id="UP000019373">
    <property type="component" value="Unassembled WGS sequence"/>
</dbReference>
<feature type="transmembrane region" description="Helical" evidence="1">
    <location>
        <begin position="159"/>
        <end position="178"/>
    </location>
</feature>
<reference evidence="3" key="1">
    <citation type="journal article" date="2014" name="BMC Genomics">
        <title>Genome characteristics reveal the impact of lichenization on lichen-forming fungus Endocarpon pusillum Hedwig (Verrucariales, Ascomycota).</title>
        <authorList>
            <person name="Wang Y.-Y."/>
            <person name="Liu B."/>
            <person name="Zhang X.-Y."/>
            <person name="Zhou Q.-M."/>
            <person name="Zhang T."/>
            <person name="Li H."/>
            <person name="Yu Y.-F."/>
            <person name="Zhang X.-L."/>
            <person name="Hao X.-Y."/>
            <person name="Wang M."/>
            <person name="Wang L."/>
            <person name="Wei J.-C."/>
        </authorList>
    </citation>
    <scope>NUCLEOTIDE SEQUENCE [LARGE SCALE GENOMIC DNA]</scope>
    <source>
        <strain evidence="3">Z07020 / HMAS-L-300199</strain>
    </source>
</reference>
<dbReference type="HOGENOM" id="CLU_012207_2_0_1"/>